<dbReference type="EMBL" id="CM000913">
    <property type="protein sequence ID" value="EFG08597.1"/>
    <property type="molecule type" value="Genomic_DNA"/>
</dbReference>
<keyword evidence="2" id="KW-1185">Reference proteome</keyword>
<evidence type="ECO:0000313" key="1">
    <source>
        <dbReference type="EMBL" id="EFG08597.1"/>
    </source>
</evidence>
<dbReference type="GO" id="GO:0006355">
    <property type="term" value="P:regulation of DNA-templated transcription"/>
    <property type="evidence" value="ECO:0007669"/>
    <property type="project" value="InterPro"/>
</dbReference>
<name>E2Q192_STRCL</name>
<gene>
    <name evidence="1" type="ORF">SCLAV_3525</name>
</gene>
<reference evidence="1 2" key="1">
    <citation type="journal article" date="2010" name="Genome Biol. Evol.">
        <title>The sequence of a 1.8-mb bacterial linear plasmid reveals a rich evolutionary reservoir of secondary metabolic pathways.</title>
        <authorList>
            <person name="Medema M.H."/>
            <person name="Trefzer A."/>
            <person name="Kovalchuk A."/>
            <person name="van den Berg M."/>
            <person name="Mueller U."/>
            <person name="Heijne W."/>
            <person name="Wu L."/>
            <person name="Alam M.T."/>
            <person name="Ronning C.M."/>
            <person name="Nierman W.C."/>
            <person name="Bovenberg R.A.L."/>
            <person name="Breitling R."/>
            <person name="Takano E."/>
        </authorList>
    </citation>
    <scope>NUCLEOTIDE SEQUENCE [LARGE SCALE GENOMIC DNA]</scope>
    <source>
        <strain evidence="2">ATCC 27064 / DSM 738 / JCM 4710 / NBRC 13307 / NCIMB 12785 / NRRL 3585 / VKM Ac-602</strain>
    </source>
</reference>
<dbReference type="OrthoDB" id="3747487at2"/>
<dbReference type="Gene3D" id="1.10.1790.10">
    <property type="entry name" value="PRD domain"/>
    <property type="match status" value="1"/>
</dbReference>
<dbReference type="STRING" id="1901.BB341_11065"/>
<protein>
    <submittedName>
        <fullName evidence="1">PRD domain-containing protein</fullName>
    </submittedName>
</protein>
<dbReference type="RefSeq" id="WP_003961453.1">
    <property type="nucleotide sequence ID" value="NZ_CM000913.1"/>
</dbReference>
<sequence>MDDRLAERIRLFRAGGRVRPEVADFVTAELRALADEGRAVTETTAGVLTSHLMLALTRLLDGEPITDDPADALLTAELGGRPDALERARAVARRAERALGAALPESEVRFLGMHLAVLTAQPAP</sequence>
<organism evidence="1 2">
    <name type="scientific">Streptomyces clavuligerus</name>
    <dbReference type="NCBI Taxonomy" id="1901"/>
    <lineage>
        <taxon>Bacteria</taxon>
        <taxon>Bacillati</taxon>
        <taxon>Actinomycetota</taxon>
        <taxon>Actinomycetes</taxon>
        <taxon>Kitasatosporales</taxon>
        <taxon>Streptomycetaceae</taxon>
        <taxon>Streptomyces</taxon>
    </lineage>
</organism>
<dbReference type="eggNOG" id="COG3711">
    <property type="taxonomic scope" value="Bacteria"/>
</dbReference>
<dbReference type="SUPFAM" id="SSF63520">
    <property type="entry name" value="PTS-regulatory domain, PRD"/>
    <property type="match status" value="1"/>
</dbReference>
<evidence type="ECO:0000313" key="2">
    <source>
        <dbReference type="Proteomes" id="UP000002357"/>
    </source>
</evidence>
<dbReference type="InterPro" id="IPR036634">
    <property type="entry name" value="PRD_sf"/>
</dbReference>
<accession>E2Q192</accession>
<proteinExistence type="predicted"/>
<dbReference type="KEGG" id="sclf:BB341_11065"/>
<dbReference type="GeneID" id="93729970"/>
<dbReference type="Proteomes" id="UP000002357">
    <property type="component" value="Chromosome"/>
</dbReference>
<dbReference type="AlphaFoldDB" id="E2Q192"/>